<proteinExistence type="inferred from homology"/>
<evidence type="ECO:0000256" key="3">
    <source>
        <dbReference type="ARBA" id="ARBA00008281"/>
    </source>
</evidence>
<comment type="function">
    <text evidence="1 10">Controls the rotational direction of flagella during chemotaxis.</text>
</comment>
<organism evidence="12 13">
    <name type="scientific">candidate division GN15 bacterium</name>
    <dbReference type="NCBI Taxonomy" id="2072418"/>
    <lineage>
        <taxon>Bacteria</taxon>
        <taxon>candidate division GN15</taxon>
    </lineage>
</organism>
<evidence type="ECO:0000313" key="13">
    <source>
        <dbReference type="Proteomes" id="UP000250918"/>
    </source>
</evidence>
<dbReference type="GO" id="GO:0071978">
    <property type="term" value="P:bacterial-type flagellum-dependent swarming motility"/>
    <property type="evidence" value="ECO:0007669"/>
    <property type="project" value="TreeGrafter"/>
</dbReference>
<dbReference type="PANTHER" id="PTHR35091">
    <property type="entry name" value="FLAGELLAR PROTEIN FLIL"/>
    <property type="match status" value="1"/>
</dbReference>
<feature type="transmembrane region" description="Helical" evidence="10">
    <location>
        <begin position="35"/>
        <end position="57"/>
    </location>
</feature>
<evidence type="ECO:0000256" key="1">
    <source>
        <dbReference type="ARBA" id="ARBA00002254"/>
    </source>
</evidence>
<protein>
    <recommendedName>
        <fullName evidence="10">Flagellar protein FliL</fullName>
    </recommendedName>
</protein>
<evidence type="ECO:0000256" key="7">
    <source>
        <dbReference type="ARBA" id="ARBA00022779"/>
    </source>
</evidence>
<dbReference type="Pfam" id="PF15345">
    <property type="entry name" value="TMEM51"/>
    <property type="match status" value="1"/>
</dbReference>
<keyword evidence="7 10" id="KW-0283">Flagellar rotation</keyword>
<dbReference type="PANTHER" id="PTHR35091:SF2">
    <property type="entry name" value="FLAGELLAR PROTEIN FLIL"/>
    <property type="match status" value="1"/>
</dbReference>
<comment type="subcellular location">
    <subcellularLocation>
        <location evidence="2">Cell membrane</location>
        <topology evidence="2">Single-pass membrane protein</topology>
    </subcellularLocation>
</comment>
<evidence type="ECO:0000256" key="4">
    <source>
        <dbReference type="ARBA" id="ARBA00022475"/>
    </source>
</evidence>
<dbReference type="Proteomes" id="UP000250918">
    <property type="component" value="Unassembled WGS sequence"/>
</dbReference>
<keyword evidence="9 10" id="KW-0472">Membrane</keyword>
<evidence type="ECO:0000256" key="10">
    <source>
        <dbReference type="RuleBase" id="RU364125"/>
    </source>
</evidence>
<keyword evidence="5 10" id="KW-0145">Chemotaxis</keyword>
<feature type="region of interest" description="Disordered" evidence="11">
    <location>
        <begin position="1"/>
        <end position="29"/>
    </location>
</feature>
<dbReference type="AlphaFoldDB" id="A0A855X4U6"/>
<evidence type="ECO:0000256" key="2">
    <source>
        <dbReference type="ARBA" id="ARBA00004162"/>
    </source>
</evidence>
<gene>
    <name evidence="12" type="ORF">C3F09_09315</name>
</gene>
<dbReference type="InterPro" id="IPR005503">
    <property type="entry name" value="FliL"/>
</dbReference>
<keyword evidence="4 10" id="KW-1003">Cell membrane</keyword>
<evidence type="ECO:0000256" key="5">
    <source>
        <dbReference type="ARBA" id="ARBA00022500"/>
    </source>
</evidence>
<feature type="compositionally biased region" description="Basic and acidic residues" evidence="11">
    <location>
        <begin position="68"/>
        <end position="91"/>
    </location>
</feature>
<dbReference type="GO" id="GO:0005886">
    <property type="term" value="C:plasma membrane"/>
    <property type="evidence" value="ECO:0007669"/>
    <property type="project" value="UniProtKB-SubCell"/>
</dbReference>
<comment type="caution">
    <text evidence="12">The sequence shown here is derived from an EMBL/GenBank/DDBJ whole genome shotgun (WGS) entry which is preliminary data.</text>
</comment>
<feature type="region of interest" description="Disordered" evidence="11">
    <location>
        <begin position="63"/>
        <end position="94"/>
    </location>
</feature>
<reference evidence="12 13" key="1">
    <citation type="journal article" date="2018" name="ISME J.">
        <title>A methanotrophic archaeon couples anaerobic oxidation of methane to Fe(III) reduction.</title>
        <authorList>
            <person name="Cai C."/>
            <person name="Leu A.O."/>
            <person name="Xie G.J."/>
            <person name="Guo J."/>
            <person name="Feng Y."/>
            <person name="Zhao J.X."/>
            <person name="Tyson G.W."/>
            <person name="Yuan Z."/>
            <person name="Hu S."/>
        </authorList>
    </citation>
    <scope>NUCLEOTIDE SEQUENCE [LARGE SCALE GENOMIC DNA]</scope>
    <source>
        <strain evidence="12">FeB_12</strain>
    </source>
</reference>
<dbReference type="GO" id="GO:0009425">
    <property type="term" value="C:bacterial-type flagellum basal body"/>
    <property type="evidence" value="ECO:0007669"/>
    <property type="project" value="InterPro"/>
</dbReference>
<sequence>MPPGKVSMADDKDKTVVQSPEGTEAPASGGSKKKLLFFGGIGVGVLVLGVVLAVFVLKPMMSGSGESAKSEAKPQKSEKAEKSEKPKKETSHSATSDGIVFAIEDIVVNPAGTAGSRFLSASFGIEVSSAETATRLEEREPLVRDALITILSSKTLAELTDAKQKEIMRLQIKKRLSMLLKTEDVTNVFYTDFVLQ</sequence>
<comment type="similarity">
    <text evidence="3 10">Belongs to the FliL family.</text>
</comment>
<evidence type="ECO:0000256" key="8">
    <source>
        <dbReference type="ARBA" id="ARBA00022989"/>
    </source>
</evidence>
<accession>A0A855X4U6</accession>
<dbReference type="Pfam" id="PF03748">
    <property type="entry name" value="FliL"/>
    <property type="match status" value="1"/>
</dbReference>
<name>A0A855X4U6_9BACT</name>
<keyword evidence="8 10" id="KW-1133">Transmembrane helix</keyword>
<evidence type="ECO:0000256" key="9">
    <source>
        <dbReference type="ARBA" id="ARBA00023136"/>
    </source>
</evidence>
<keyword evidence="6 10" id="KW-0812">Transmembrane</keyword>
<evidence type="ECO:0000313" key="12">
    <source>
        <dbReference type="EMBL" id="PWB70296.1"/>
    </source>
</evidence>
<evidence type="ECO:0000256" key="6">
    <source>
        <dbReference type="ARBA" id="ARBA00022692"/>
    </source>
</evidence>
<evidence type="ECO:0000256" key="11">
    <source>
        <dbReference type="SAM" id="MobiDB-lite"/>
    </source>
</evidence>
<dbReference type="GO" id="GO:0006935">
    <property type="term" value="P:chemotaxis"/>
    <property type="evidence" value="ECO:0007669"/>
    <property type="project" value="UniProtKB-KW"/>
</dbReference>
<dbReference type="EMBL" id="PQAP01000149">
    <property type="protein sequence ID" value="PWB70296.1"/>
    <property type="molecule type" value="Genomic_DNA"/>
</dbReference>